<evidence type="ECO:0000313" key="2">
    <source>
        <dbReference type="Proteomes" id="UP000789366"/>
    </source>
</evidence>
<comment type="caution">
    <text evidence="1">The sequence shown here is derived from an EMBL/GenBank/DDBJ whole genome shotgun (WGS) entry which is preliminary data.</text>
</comment>
<name>A0ACA9PKL5_9GLOM</name>
<gene>
    <name evidence="1" type="ORF">SPELUC_LOCUS12043</name>
</gene>
<organism evidence="1 2">
    <name type="scientific">Cetraspora pellucida</name>
    <dbReference type="NCBI Taxonomy" id="1433469"/>
    <lineage>
        <taxon>Eukaryota</taxon>
        <taxon>Fungi</taxon>
        <taxon>Fungi incertae sedis</taxon>
        <taxon>Mucoromycota</taxon>
        <taxon>Glomeromycotina</taxon>
        <taxon>Glomeromycetes</taxon>
        <taxon>Diversisporales</taxon>
        <taxon>Gigasporaceae</taxon>
        <taxon>Cetraspora</taxon>
    </lineage>
</organism>
<sequence>IPTEINDKSYSKFKKNVHKALREWESKIAEMNLEKSGSRPMTLDYEIAKKDAINKVRKRLNLAVDLWLWCKTFGLIILAGNPNFGIEFWEKNLNKSSYLKMFDLIDSNTQLKLDLQQQNDNHFLSIYQGLKGYADKLNLNDENLVKKLPTKPILFEAPDQLLIKSQSANTESHFKSKPASFSPIFNSSTSNNRSVPYFIDTSNTHTDPYFRDTSNTHTDPYFRDTSEAGQGDIEMEEVENESKSFHKDYKDNTNEYMTRKEINQIIQETEAFRDSEKFCIVDQNIKLKELCDSVNSKISYLQQQILTNPDLEETQFQTKIEEIQSSINDFNILFYENWIIELENKKYSQKTLEQMKQKLEQLKNELLELDIADHDMRNLVKINVDHIYKNICEEFEETNDCGYKTYHEDIKNSLLSFNKTQNLILKSLYLPTFLDDMNKKSESLLNQYIDGWSTCREKLGNDYENEAKSIDIFIERLKKQPNKLQVLKELSSYKETVNKTIENKIKPKVLNKLISLREITISTELSIDLFNAASKLKSLDKKLGYVLEDLKTIEEITIKKELEDD</sequence>
<proteinExistence type="predicted"/>
<evidence type="ECO:0000313" key="1">
    <source>
        <dbReference type="EMBL" id="CAG8714839.1"/>
    </source>
</evidence>
<feature type="non-terminal residue" evidence="1">
    <location>
        <position position="1"/>
    </location>
</feature>
<keyword evidence="2" id="KW-1185">Reference proteome</keyword>
<dbReference type="Proteomes" id="UP000789366">
    <property type="component" value="Unassembled WGS sequence"/>
</dbReference>
<accession>A0ACA9PKL5</accession>
<dbReference type="EMBL" id="CAJVPW010027233">
    <property type="protein sequence ID" value="CAG8714839.1"/>
    <property type="molecule type" value="Genomic_DNA"/>
</dbReference>
<protein>
    <submittedName>
        <fullName evidence="1">1808_t:CDS:1</fullName>
    </submittedName>
</protein>
<reference evidence="1" key="1">
    <citation type="submission" date="2021-06" db="EMBL/GenBank/DDBJ databases">
        <authorList>
            <person name="Kallberg Y."/>
            <person name="Tangrot J."/>
            <person name="Rosling A."/>
        </authorList>
    </citation>
    <scope>NUCLEOTIDE SEQUENCE</scope>
    <source>
        <strain evidence="1">28 12/20/2015</strain>
    </source>
</reference>